<proteinExistence type="predicted"/>
<protein>
    <submittedName>
        <fullName evidence="2">Uncharacterized protein</fullName>
    </submittedName>
</protein>
<sequence>MLSIIGILGEVSPRIPMIDGRSASAPQQAVKLAGWLAGSGGQGGWQAQARGLAGLNARAGWLARLTKLARTQKKMWRPGHAANPALARSAVAPSLLTTTTIGPLPAINPRPPSDPSPATATRPTSTSPTGIDVANTTRVLHANANTDADSLPQSTPTGCHHRHQLAATTTAQPPLLTRPRLLLANASTKAVHPGPPSADLGHRADVGSLPPCCLSAAYVTRATRFADHQDVSSSRRHQIDADPGLPLLLATMQKS</sequence>
<feature type="compositionally biased region" description="Pro residues" evidence="1">
    <location>
        <begin position="106"/>
        <end position="115"/>
    </location>
</feature>
<feature type="compositionally biased region" description="Low complexity" evidence="1">
    <location>
        <begin position="116"/>
        <end position="129"/>
    </location>
</feature>
<keyword evidence="3" id="KW-1185">Reference proteome</keyword>
<organism evidence="2 3">
    <name type="scientific">Pseudozyma flocculosa</name>
    <dbReference type="NCBI Taxonomy" id="84751"/>
    <lineage>
        <taxon>Eukaryota</taxon>
        <taxon>Fungi</taxon>
        <taxon>Dikarya</taxon>
        <taxon>Basidiomycota</taxon>
        <taxon>Ustilaginomycotina</taxon>
        <taxon>Ustilaginomycetes</taxon>
        <taxon>Ustilaginales</taxon>
        <taxon>Ustilaginaceae</taxon>
        <taxon>Pseudozyma</taxon>
    </lineage>
</organism>
<evidence type="ECO:0000313" key="3">
    <source>
        <dbReference type="Proteomes" id="UP000323386"/>
    </source>
</evidence>
<dbReference type="AlphaFoldDB" id="A0A5C3ETS9"/>
<dbReference type="EMBL" id="OOIP01000001">
    <property type="protein sequence ID" value="SPO34927.1"/>
    <property type="molecule type" value="Genomic_DNA"/>
</dbReference>
<reference evidence="2 3" key="1">
    <citation type="submission" date="2018-03" db="EMBL/GenBank/DDBJ databases">
        <authorList>
            <person name="Guldener U."/>
        </authorList>
    </citation>
    <scope>NUCLEOTIDE SEQUENCE [LARGE SCALE GENOMIC DNA]</scope>
    <source>
        <strain evidence="2 3">DAOM196992</strain>
    </source>
</reference>
<dbReference type="Proteomes" id="UP000323386">
    <property type="component" value="Unassembled WGS sequence"/>
</dbReference>
<name>A0A5C3ETS9_9BASI</name>
<feature type="region of interest" description="Disordered" evidence="1">
    <location>
        <begin position="100"/>
        <end position="132"/>
    </location>
</feature>
<evidence type="ECO:0000313" key="2">
    <source>
        <dbReference type="EMBL" id="SPO34927.1"/>
    </source>
</evidence>
<evidence type="ECO:0000256" key="1">
    <source>
        <dbReference type="SAM" id="MobiDB-lite"/>
    </source>
</evidence>
<gene>
    <name evidence="2" type="ORF">PSFLO_00398</name>
</gene>
<accession>A0A5C3ETS9</accession>